<accession>A0ABS9KBL3</accession>
<name>A0ABS9KBL3_9BACT</name>
<organism evidence="1 2">
    <name type="scientific">Rhodohalobacter sulfatireducens</name>
    <dbReference type="NCBI Taxonomy" id="2911366"/>
    <lineage>
        <taxon>Bacteria</taxon>
        <taxon>Pseudomonadati</taxon>
        <taxon>Balneolota</taxon>
        <taxon>Balneolia</taxon>
        <taxon>Balneolales</taxon>
        <taxon>Balneolaceae</taxon>
        <taxon>Rhodohalobacter</taxon>
    </lineage>
</organism>
<evidence type="ECO:0000313" key="2">
    <source>
        <dbReference type="Proteomes" id="UP001165366"/>
    </source>
</evidence>
<gene>
    <name evidence="1" type="ORF">L6773_06530</name>
</gene>
<protein>
    <submittedName>
        <fullName evidence="1">Uncharacterized protein</fullName>
    </submittedName>
</protein>
<dbReference type="EMBL" id="JAKLWS010000006">
    <property type="protein sequence ID" value="MCG2588215.1"/>
    <property type="molecule type" value="Genomic_DNA"/>
</dbReference>
<sequence>MNRKKIDIGAISTTLNRSEMREIMAGSGCGDNATTDTVICQVQDYDPLQGGFGYCVYQACSCAHANGTSPMTVCQQTLATAGSNCPGGVLVSASWGTSTDCSCCV</sequence>
<dbReference type="RefSeq" id="WP_237853059.1">
    <property type="nucleotide sequence ID" value="NZ_JAKLWS010000006.1"/>
</dbReference>
<proteinExistence type="predicted"/>
<reference evidence="1" key="2">
    <citation type="submission" date="2024-05" db="EMBL/GenBank/DDBJ databases">
        <title>Rhodohalobacter halophilus gen. nov., sp. nov., a moderately halophilic member of the family Balneolaceae.</title>
        <authorList>
            <person name="Xia J."/>
        </authorList>
    </citation>
    <scope>NUCLEOTIDE SEQUENCE</scope>
    <source>
        <strain evidence="1">WB101</strain>
    </source>
</reference>
<keyword evidence="2" id="KW-1185">Reference proteome</keyword>
<evidence type="ECO:0000313" key="1">
    <source>
        <dbReference type="EMBL" id="MCG2588215.1"/>
    </source>
</evidence>
<dbReference type="Proteomes" id="UP001165366">
    <property type="component" value="Unassembled WGS sequence"/>
</dbReference>
<comment type="caution">
    <text evidence="1">The sequence shown here is derived from an EMBL/GenBank/DDBJ whole genome shotgun (WGS) entry which is preliminary data.</text>
</comment>
<reference evidence="1" key="1">
    <citation type="submission" date="2022-01" db="EMBL/GenBank/DDBJ databases">
        <authorList>
            <person name="Wang Y."/>
        </authorList>
    </citation>
    <scope>NUCLEOTIDE SEQUENCE</scope>
    <source>
        <strain evidence="1">WB101</strain>
    </source>
</reference>